<dbReference type="Proteomes" id="UP000176791">
    <property type="component" value="Unassembled WGS sequence"/>
</dbReference>
<dbReference type="AlphaFoldDB" id="A0A1F5DMJ3"/>
<proteinExistence type="predicted"/>
<evidence type="ECO:0000256" key="1">
    <source>
        <dbReference type="SAM" id="Phobius"/>
    </source>
</evidence>
<dbReference type="EMBL" id="MEZN01000019">
    <property type="protein sequence ID" value="OGD56261.1"/>
    <property type="molecule type" value="Genomic_DNA"/>
</dbReference>
<feature type="transmembrane region" description="Helical" evidence="1">
    <location>
        <begin position="95"/>
        <end position="113"/>
    </location>
</feature>
<evidence type="ECO:0000313" key="2">
    <source>
        <dbReference type="EMBL" id="OGD56261.1"/>
    </source>
</evidence>
<reference evidence="2 3" key="1">
    <citation type="journal article" date="2016" name="Nat. Commun.">
        <title>Thousands of microbial genomes shed light on interconnected biogeochemical processes in an aquifer system.</title>
        <authorList>
            <person name="Anantharaman K."/>
            <person name="Brown C.T."/>
            <person name="Hug L.A."/>
            <person name="Sharon I."/>
            <person name="Castelle C.J."/>
            <person name="Probst A.J."/>
            <person name="Thomas B.C."/>
            <person name="Singh A."/>
            <person name="Wilkins M.J."/>
            <person name="Karaoz U."/>
            <person name="Brodie E.L."/>
            <person name="Williams K.H."/>
            <person name="Hubbard S.S."/>
            <person name="Banfield J.F."/>
        </authorList>
    </citation>
    <scope>NUCLEOTIDE SEQUENCE [LARGE SCALE GENOMIC DNA]</scope>
</reference>
<name>A0A1F5DMJ3_9BACT</name>
<keyword evidence="1" id="KW-0812">Transmembrane</keyword>
<protein>
    <submittedName>
        <fullName evidence="2">Uncharacterized protein</fullName>
    </submittedName>
</protein>
<organism evidence="2 3">
    <name type="scientific">Candidatus Beckwithbacteria bacterium RIFCSPHIGHO2_12_FULL_47_17</name>
    <dbReference type="NCBI Taxonomy" id="1797460"/>
    <lineage>
        <taxon>Bacteria</taxon>
        <taxon>Candidatus Beckwithiibacteriota</taxon>
    </lineage>
</organism>
<keyword evidence="1" id="KW-0472">Membrane</keyword>
<dbReference type="STRING" id="1797460.A3E73_02370"/>
<keyword evidence="1" id="KW-1133">Transmembrane helix</keyword>
<evidence type="ECO:0000313" key="3">
    <source>
        <dbReference type="Proteomes" id="UP000176791"/>
    </source>
</evidence>
<gene>
    <name evidence="2" type="ORF">A3E73_02370</name>
</gene>
<accession>A0A1F5DMJ3</accession>
<feature type="transmembrane region" description="Helical" evidence="1">
    <location>
        <begin position="35"/>
        <end position="64"/>
    </location>
</feature>
<comment type="caution">
    <text evidence="2">The sequence shown here is derived from an EMBL/GenBank/DDBJ whole genome shotgun (WGS) entry which is preliminary data.</text>
</comment>
<sequence length="121" mass="13921">MRILRAVLVLLFLILPGYFIQSWYTNLEINLSLGAMILIILAKAMSIVYPPLPGIILTLAMILILGWQKAYLIEVTGSLLGVTTAYYLGKQYGEKIIRWIAVPVMILAWWLIWKFKGRYFE</sequence>